<evidence type="ECO:0000259" key="4">
    <source>
        <dbReference type="Pfam" id="PF17168"/>
    </source>
</evidence>
<evidence type="ECO:0000256" key="2">
    <source>
        <dbReference type="SAM" id="SignalP"/>
    </source>
</evidence>
<dbReference type="InterPro" id="IPR032514">
    <property type="entry name" value="GtaA_central"/>
</dbReference>
<comment type="caution">
    <text evidence="5">The sequence shown here is derived from an EMBL/GenBank/DDBJ whole genome shotgun (WGS) entry which is preliminary data.</text>
</comment>
<keyword evidence="6" id="KW-1185">Reference proteome</keyword>
<evidence type="ECO:0000313" key="6">
    <source>
        <dbReference type="Proteomes" id="UP001396898"/>
    </source>
</evidence>
<dbReference type="InterPro" id="IPR052743">
    <property type="entry name" value="Glutaminase_GtaA"/>
</dbReference>
<evidence type="ECO:0000313" key="5">
    <source>
        <dbReference type="EMBL" id="KAK8013224.1"/>
    </source>
</evidence>
<evidence type="ECO:0000259" key="3">
    <source>
        <dbReference type="Pfam" id="PF16335"/>
    </source>
</evidence>
<evidence type="ECO:0000256" key="1">
    <source>
        <dbReference type="SAM" id="MobiDB-lite"/>
    </source>
</evidence>
<dbReference type="Proteomes" id="UP001396898">
    <property type="component" value="Unassembled WGS sequence"/>
</dbReference>
<accession>A0ABR1RIV8</accession>
<dbReference type="Pfam" id="PF17168">
    <property type="entry name" value="DUF5127"/>
    <property type="match status" value="1"/>
</dbReference>
<reference evidence="5 6" key="1">
    <citation type="submission" date="2023-01" db="EMBL/GenBank/DDBJ databases">
        <title>Analysis of 21 Apiospora genomes using comparative genomics revels a genus with tremendous synthesis potential of carbohydrate active enzymes and secondary metabolites.</title>
        <authorList>
            <person name="Sorensen T."/>
        </authorList>
    </citation>
    <scope>NUCLEOTIDE SEQUENCE [LARGE SCALE GENOMIC DNA]</scope>
    <source>
        <strain evidence="5 6">CBS 20057</strain>
    </source>
</reference>
<dbReference type="SUPFAM" id="SSF48208">
    <property type="entry name" value="Six-hairpin glycosidases"/>
    <property type="match status" value="1"/>
</dbReference>
<evidence type="ECO:0008006" key="7">
    <source>
        <dbReference type="Google" id="ProtNLM"/>
    </source>
</evidence>
<keyword evidence="2" id="KW-0732">Signal</keyword>
<name>A0ABR1RIV8_9PEZI</name>
<dbReference type="PANTHER" id="PTHR31987">
    <property type="entry name" value="GLUTAMINASE A-RELATED"/>
    <property type="match status" value="1"/>
</dbReference>
<feature type="domain" description="Glutaminase A N-terminal" evidence="4">
    <location>
        <begin position="86"/>
        <end position="328"/>
    </location>
</feature>
<feature type="domain" description="Glutaminase A central" evidence="3">
    <location>
        <begin position="400"/>
        <end position="762"/>
    </location>
</feature>
<feature type="compositionally biased region" description="Basic and acidic residues" evidence="1">
    <location>
        <begin position="817"/>
        <end position="837"/>
    </location>
</feature>
<dbReference type="InterPro" id="IPR008928">
    <property type="entry name" value="6-hairpin_glycosidase_sf"/>
</dbReference>
<dbReference type="EMBL" id="JAQQWI010000014">
    <property type="protein sequence ID" value="KAK8013224.1"/>
    <property type="molecule type" value="Genomic_DNA"/>
</dbReference>
<dbReference type="PANTHER" id="PTHR31987:SF1">
    <property type="entry name" value="GLUTAMINASE A"/>
    <property type="match status" value="1"/>
</dbReference>
<proteinExistence type="predicted"/>
<organism evidence="5 6">
    <name type="scientific">Apiospora marii</name>
    <dbReference type="NCBI Taxonomy" id="335849"/>
    <lineage>
        <taxon>Eukaryota</taxon>
        <taxon>Fungi</taxon>
        <taxon>Dikarya</taxon>
        <taxon>Ascomycota</taxon>
        <taxon>Pezizomycotina</taxon>
        <taxon>Sordariomycetes</taxon>
        <taxon>Xylariomycetidae</taxon>
        <taxon>Amphisphaeriales</taxon>
        <taxon>Apiosporaceae</taxon>
        <taxon>Apiospora</taxon>
    </lineage>
</organism>
<feature type="chain" id="PRO_5046459493" description="DUF1793-domain-containing protein" evidence="2">
    <location>
        <begin position="18"/>
        <end position="837"/>
    </location>
</feature>
<sequence>MLVYPLLLLAYASQSLAITLDANGGPLPVYSTARPPAIPLAVRSPYVSAWSTTQYGGTLNSNNPWFWTGDSLGWTGIVTVDGIAYSNFTFAAGPVNITASFFSPVLPRDLCRTSIPLSYLSTTVQSTDDKPHTVQFYSDINSAWIGDGVDHLMTWELQRNGAPINGTGNVTVAPDTMYSWIYQPHVPMPLVETGDRAQWGQVVYNTQPMGAQNVSFQSGYALDLRYNYITTQGLANNVDSAYRGTFDHEAIFAYVHDFGQVSNAEVRYTVGLSQDPVIRSLYQGGLSRLQPWWTSCYGNMSAMIHFHWNDFLVAQDLANQFESQLLRDIEAFYEDAEPVPDLSTILPSPNPSSSTLTPSTTLPTPTLSPYIVDTPDAYGFLNTNNYTGMGIPDASEPDLYYAIVALSARQVMGSFVYAVPPPTSCGCNTSSPGPDEPLMFMKEISSDGNANTLDVMFPATPFFLYANPEILKYALEPIFQFQEAGFYPNRWAMHDLGGQFPNATGHIGGEDEAMPLEESGNFILMSFAYYKFSGNSDWLDRHYPTLSQSTNYLLDYAKIPGAQLSTDDFAGTLINQTNLAIKGVIALKSMSIMSRMASSNTSSDDTTTTVDDRTVQQFYEEWETYGIAPTRDHTLLTYQWRSSWGLLYNIYFDKLLNLGVVSKAVYTMQSDWYARVSQLYGVPLDNRHHYTKSDWQLFAAATCRSGTRRMFITSLAYWLNHTVTQFPFGDLYETVGEGDYPRVPDATTFKARPVVGGHFALLALLRTGQTAGAEAGDTTGSLFVLNGTNALRNYTAGLGQQGGGHVSREYGGSGSESRVDETRGKEKGGKKDSGRWW</sequence>
<protein>
    <recommendedName>
        <fullName evidence="7">DUF1793-domain-containing protein</fullName>
    </recommendedName>
</protein>
<feature type="signal peptide" evidence="2">
    <location>
        <begin position="1"/>
        <end position="17"/>
    </location>
</feature>
<feature type="region of interest" description="Disordered" evidence="1">
    <location>
        <begin position="796"/>
        <end position="837"/>
    </location>
</feature>
<gene>
    <name evidence="5" type="ORF">PG991_009495</name>
</gene>
<dbReference type="Pfam" id="PF16335">
    <property type="entry name" value="GtaA_6_Hairpin"/>
    <property type="match status" value="1"/>
</dbReference>
<dbReference type="InterPro" id="IPR033433">
    <property type="entry name" value="GtaA_N"/>
</dbReference>